<dbReference type="GO" id="GO:0001917">
    <property type="term" value="C:photoreceptor inner segment"/>
    <property type="evidence" value="ECO:0007669"/>
    <property type="project" value="Ensembl"/>
</dbReference>
<dbReference type="GO" id="GO:0005737">
    <property type="term" value="C:cytoplasm"/>
    <property type="evidence" value="ECO:0007669"/>
    <property type="project" value="Ensembl"/>
</dbReference>
<dbReference type="STRING" id="10141.ENSCPOP00000030551"/>
<protein>
    <recommendedName>
        <fullName evidence="5">Isoaspartyl peptidase/L-asparaginase</fullName>
        <ecNumber evidence="3">3.4.19.5</ecNumber>
        <ecNumber evidence="4">3.5.1.1</ecNumber>
    </recommendedName>
    <alternativeName>
        <fullName evidence="10">Asparaginase-like protein 1</fullName>
    </alternativeName>
    <alternativeName>
        <fullName evidence="13">Beta-aspartyl-peptidase</fullName>
    </alternativeName>
    <alternativeName>
        <fullName evidence="11">Isoaspartyl dipeptidase</fullName>
    </alternativeName>
    <alternativeName>
        <fullName evidence="12">L-asparagine amidohydrolase</fullName>
    </alternativeName>
</protein>
<comment type="subunit">
    <text evidence="9">Heterodimer of an alpha and beta chain produced by autocleavage. This heterodimer may then dimerize in turn, giving rise to a heterotetramer.</text>
</comment>
<comment type="catalytic activity">
    <reaction evidence="14">
        <text>L-asparagine + H2O = L-aspartate + NH4(+)</text>
        <dbReference type="Rhea" id="RHEA:21016"/>
        <dbReference type="ChEBI" id="CHEBI:15377"/>
        <dbReference type="ChEBI" id="CHEBI:28938"/>
        <dbReference type="ChEBI" id="CHEBI:29991"/>
        <dbReference type="ChEBI" id="CHEBI:58048"/>
        <dbReference type="EC" id="3.5.1.1"/>
    </reaction>
</comment>
<evidence type="ECO:0000256" key="13">
    <source>
        <dbReference type="ARBA" id="ARBA00030667"/>
    </source>
</evidence>
<dbReference type="PANTHER" id="PTHR10188:SF41">
    <property type="entry name" value="ISOASPARTYL PEPTIDASE_L-ASPARAGINASE"/>
    <property type="match status" value="1"/>
</dbReference>
<dbReference type="FunFam" id="3.60.20.30:FF:000001">
    <property type="entry name" value="Isoaspartyl peptidase/L-asparaginase"/>
    <property type="match status" value="1"/>
</dbReference>
<feature type="site" description="Cleavage; by autolysis" evidence="17">
    <location>
        <begin position="292"/>
        <end position="293"/>
    </location>
</feature>
<evidence type="ECO:0000256" key="16">
    <source>
        <dbReference type="PIRSR" id="PIRSR600246-2"/>
    </source>
</evidence>
<proteinExistence type="inferred from homology"/>
<evidence type="ECO:0000256" key="17">
    <source>
        <dbReference type="PIRSR" id="PIRSR600246-3"/>
    </source>
</evidence>
<dbReference type="OMA" id="ILAAMEY"/>
<dbReference type="GO" id="GO:0006508">
    <property type="term" value="P:proteolysis"/>
    <property type="evidence" value="ECO:0007669"/>
    <property type="project" value="UniProtKB-KW"/>
</dbReference>
<feature type="active site" description="Nucleophile" evidence="15">
    <location>
        <position position="293"/>
    </location>
</feature>
<dbReference type="InterPro" id="IPR029055">
    <property type="entry name" value="Ntn_hydrolases_N"/>
</dbReference>
<dbReference type="GO" id="GO:0004067">
    <property type="term" value="F:asparaginase activity"/>
    <property type="evidence" value="ECO:0007669"/>
    <property type="project" value="UniProtKB-EC"/>
</dbReference>
<evidence type="ECO:0000256" key="12">
    <source>
        <dbReference type="ARBA" id="ARBA00030414"/>
    </source>
</evidence>
<keyword evidence="7" id="KW-0378">Hydrolase</keyword>
<evidence type="ECO:0000256" key="6">
    <source>
        <dbReference type="ARBA" id="ARBA00022670"/>
    </source>
</evidence>
<keyword evidence="8" id="KW-0068">Autocatalytic cleavage</keyword>
<reference evidence="18" key="3">
    <citation type="submission" date="2025-09" db="UniProtKB">
        <authorList>
            <consortium name="Ensembl"/>
        </authorList>
    </citation>
    <scope>IDENTIFICATION</scope>
    <source>
        <strain evidence="18">2N</strain>
    </source>
</reference>
<reference evidence="19" key="1">
    <citation type="journal article" date="2011" name="Nature">
        <title>A high-resolution map of human evolutionary constraint using 29 mammals.</title>
        <authorList>
            <person name="Lindblad-Toh K."/>
            <person name="Garber M."/>
            <person name="Zuk O."/>
            <person name="Lin M.F."/>
            <person name="Parker B.J."/>
            <person name="Washietl S."/>
            <person name="Kheradpour P."/>
            <person name="Ernst J."/>
            <person name="Jordan G."/>
            <person name="Mauceli E."/>
            <person name="Ward L.D."/>
            <person name="Lowe C.B."/>
            <person name="Holloway A.K."/>
            <person name="Clamp M."/>
            <person name="Gnerre S."/>
            <person name="Alfoldi J."/>
            <person name="Beal K."/>
            <person name="Chang J."/>
            <person name="Clawson H."/>
            <person name="Cuff J."/>
            <person name="Di Palma F."/>
            <person name="Fitzgerald S."/>
            <person name="Flicek P."/>
            <person name="Guttman M."/>
            <person name="Hubisz M.J."/>
            <person name="Jaffe D.B."/>
            <person name="Jungreis I."/>
            <person name="Kent W.J."/>
            <person name="Kostka D."/>
            <person name="Lara M."/>
            <person name="Martins A.L."/>
            <person name="Massingham T."/>
            <person name="Moltke I."/>
            <person name="Raney B.J."/>
            <person name="Rasmussen M.D."/>
            <person name="Robinson J."/>
            <person name="Stark A."/>
            <person name="Vilella A.J."/>
            <person name="Wen J."/>
            <person name="Xie X."/>
            <person name="Zody M.C."/>
            <person name="Baldwin J."/>
            <person name="Bloom T."/>
            <person name="Chin C.W."/>
            <person name="Heiman D."/>
            <person name="Nicol R."/>
            <person name="Nusbaum C."/>
            <person name="Young S."/>
            <person name="Wilkinson J."/>
            <person name="Worley K.C."/>
            <person name="Kovar C.L."/>
            <person name="Muzny D.M."/>
            <person name="Gibbs R.A."/>
            <person name="Cree A."/>
            <person name="Dihn H.H."/>
            <person name="Fowler G."/>
            <person name="Jhangiani S."/>
            <person name="Joshi V."/>
            <person name="Lee S."/>
            <person name="Lewis L.R."/>
            <person name="Nazareth L.V."/>
            <person name="Okwuonu G."/>
            <person name="Santibanez J."/>
            <person name="Warren W.C."/>
            <person name="Mardis E.R."/>
            <person name="Weinstock G.M."/>
            <person name="Wilson R.K."/>
            <person name="Delehaunty K."/>
            <person name="Dooling D."/>
            <person name="Fronik C."/>
            <person name="Fulton L."/>
            <person name="Fulton B."/>
            <person name="Graves T."/>
            <person name="Minx P."/>
            <person name="Sodergren E."/>
            <person name="Birney E."/>
            <person name="Margulies E.H."/>
            <person name="Herrero J."/>
            <person name="Green E.D."/>
            <person name="Haussler D."/>
            <person name="Siepel A."/>
            <person name="Goldman N."/>
            <person name="Pollard K.S."/>
            <person name="Pedersen J.S."/>
            <person name="Lander E.S."/>
            <person name="Kellis M."/>
        </authorList>
    </citation>
    <scope>NUCLEOTIDE SEQUENCE [LARGE SCALE GENOMIC DNA]</scope>
    <source>
        <strain evidence="19">2N</strain>
    </source>
</reference>
<evidence type="ECO:0000256" key="9">
    <source>
        <dbReference type="ARBA" id="ARBA00025988"/>
    </source>
</evidence>
<evidence type="ECO:0000313" key="19">
    <source>
        <dbReference type="Proteomes" id="UP000005447"/>
    </source>
</evidence>
<dbReference type="Ensembl" id="ENSCPOT00000047975.1">
    <property type="protein sequence ID" value="ENSCPOP00000030551.1"/>
    <property type="gene ID" value="ENSCPOG00000038025.1"/>
</dbReference>
<evidence type="ECO:0000256" key="3">
    <source>
        <dbReference type="ARBA" id="ARBA00012879"/>
    </source>
</evidence>
<evidence type="ECO:0000256" key="15">
    <source>
        <dbReference type="PIRSR" id="PIRSR600246-1"/>
    </source>
</evidence>
<dbReference type="Bgee" id="ENSCPOG00000038025">
    <property type="expression patterns" value="Expressed in hypothalamus and 13 other cell types or tissues"/>
</dbReference>
<evidence type="ECO:0000256" key="10">
    <source>
        <dbReference type="ARBA" id="ARBA00029701"/>
    </source>
</evidence>
<evidence type="ECO:0000256" key="5">
    <source>
        <dbReference type="ARBA" id="ARBA00022280"/>
    </source>
</evidence>
<dbReference type="EMBL" id="AAKN02039320">
    <property type="status" value="NOT_ANNOTATED_CDS"/>
    <property type="molecule type" value="Genomic_DNA"/>
</dbReference>
<dbReference type="VEuPathDB" id="HostDB:ENSCPOG00000038025"/>
<evidence type="ECO:0000256" key="8">
    <source>
        <dbReference type="ARBA" id="ARBA00022813"/>
    </source>
</evidence>
<comment type="similarity">
    <text evidence="2">Belongs to the Ntn-hydrolase family.</text>
</comment>
<dbReference type="PANTHER" id="PTHR10188">
    <property type="entry name" value="L-ASPARAGINASE"/>
    <property type="match status" value="1"/>
</dbReference>
<dbReference type="InterPro" id="IPR000246">
    <property type="entry name" value="Peptidase_T2"/>
</dbReference>
<keyword evidence="19" id="KW-1185">Reference proteome</keyword>
<evidence type="ECO:0000256" key="14">
    <source>
        <dbReference type="ARBA" id="ARBA00049366"/>
    </source>
</evidence>
<evidence type="ECO:0000256" key="1">
    <source>
        <dbReference type="ARBA" id="ARBA00000306"/>
    </source>
</evidence>
<comment type="catalytic activity">
    <reaction evidence="1">
        <text>Cleavage of a beta-linked Asp residue from the N-terminus of a polypeptide.</text>
        <dbReference type="EC" id="3.4.19.5"/>
    </reaction>
</comment>
<feature type="binding site" evidence="16">
    <location>
        <begin position="321"/>
        <end position="324"/>
    </location>
    <ligand>
        <name>substrate</name>
    </ligand>
</feature>
<gene>
    <name evidence="18" type="primary">ASRGL1</name>
</gene>
<dbReference type="InterPro" id="IPR033844">
    <property type="entry name" value="ASRGL1_meta"/>
</dbReference>
<dbReference type="EMBL" id="AAKN02039321">
    <property type="status" value="NOT_ANNOTATED_CDS"/>
    <property type="molecule type" value="Genomic_DNA"/>
</dbReference>
<dbReference type="GO" id="GO:0033345">
    <property type="term" value="P:L-asparagine catabolic process via L-aspartate"/>
    <property type="evidence" value="ECO:0007669"/>
    <property type="project" value="Ensembl"/>
</dbReference>
<evidence type="ECO:0000256" key="4">
    <source>
        <dbReference type="ARBA" id="ARBA00012920"/>
    </source>
</evidence>
<evidence type="ECO:0000256" key="2">
    <source>
        <dbReference type="ARBA" id="ARBA00010872"/>
    </source>
</evidence>
<evidence type="ECO:0000313" key="18">
    <source>
        <dbReference type="Ensembl" id="ENSCPOP00000030551.1"/>
    </source>
</evidence>
<reference evidence="18" key="2">
    <citation type="submission" date="2025-08" db="UniProtKB">
        <authorList>
            <consortium name="Ensembl"/>
        </authorList>
    </citation>
    <scope>IDENTIFICATION</scope>
    <source>
        <strain evidence="18">2N</strain>
    </source>
</reference>
<dbReference type="EC" id="3.5.1.1" evidence="4"/>
<dbReference type="GO" id="GO:0008798">
    <property type="term" value="F:beta-aspartyl-peptidase activity"/>
    <property type="evidence" value="ECO:0007669"/>
    <property type="project" value="UniProtKB-EC"/>
</dbReference>
<sequence length="433" mass="45012">MQRGGTGGVVAGLPETHSAQAWAGHLETVAAAVSEPVVGLSPFQPGGCILRRGGGWGRDQDWIRDGRGGSRGRWAGRGGSGCPRQCRAGPSRCLEPRGTRPCRASQRPVLPCRQPRVPAYLQPGVMEPVLVVHGGGASCISCERRQRVRQGVIRAASLGHGVLRAGGSAVDAVEAAVAALEDDAEFNAGHGSVLTENGDVEMDASIMDGRDLGAGAVSAVRCIANPIKLARLVMDKTPHCFLTGQGAAKFAADMGISEIPGEQLVTERNRKRLEKERQEKDASSPDCPKNLGTVGAVALDCKGNVAYATSTGGIVNKMTGRVGDSPCIGSGGYADNSIGAVSTTGHGESILKVNLARLALFHLEQGKTVDEAADLALGYMKSRLKGLGGLILVSRTGEWVAKWTSTSMPWAAVKGGKVHAGIDLNDTTVTDLC</sequence>
<dbReference type="SUPFAM" id="SSF56235">
    <property type="entry name" value="N-terminal nucleophile aminohydrolases (Ntn hydrolases)"/>
    <property type="match status" value="1"/>
</dbReference>
<dbReference type="CDD" id="cd04702">
    <property type="entry name" value="ASRGL1_like"/>
    <property type="match status" value="1"/>
</dbReference>
<dbReference type="GeneTree" id="ENSGT00950000183045"/>
<keyword evidence="6" id="KW-0645">Protease</keyword>
<dbReference type="FunCoup" id="A0A286XYM2">
    <property type="interactions" value="111"/>
</dbReference>
<evidence type="ECO:0000256" key="11">
    <source>
        <dbReference type="ARBA" id="ARBA00029780"/>
    </source>
</evidence>
<organism evidence="18 19">
    <name type="scientific">Cavia porcellus</name>
    <name type="common">Guinea pig</name>
    <dbReference type="NCBI Taxonomy" id="10141"/>
    <lineage>
        <taxon>Eukaryota</taxon>
        <taxon>Metazoa</taxon>
        <taxon>Chordata</taxon>
        <taxon>Craniata</taxon>
        <taxon>Vertebrata</taxon>
        <taxon>Euteleostomi</taxon>
        <taxon>Mammalia</taxon>
        <taxon>Eutheria</taxon>
        <taxon>Euarchontoglires</taxon>
        <taxon>Glires</taxon>
        <taxon>Rodentia</taxon>
        <taxon>Hystricomorpha</taxon>
        <taxon>Caviidae</taxon>
        <taxon>Cavia</taxon>
    </lineage>
</organism>
<dbReference type="eggNOG" id="KOG1592">
    <property type="taxonomic scope" value="Eukaryota"/>
</dbReference>
<dbReference type="Pfam" id="PF01112">
    <property type="entry name" value="Asparaginase_2"/>
    <property type="match status" value="1"/>
</dbReference>
<dbReference type="AlphaFoldDB" id="A0A286XYM2"/>
<accession>A0A286XYM2</accession>
<evidence type="ECO:0000256" key="7">
    <source>
        <dbReference type="ARBA" id="ARBA00022801"/>
    </source>
</evidence>
<dbReference type="Proteomes" id="UP000005447">
    <property type="component" value="Unassembled WGS sequence"/>
</dbReference>
<dbReference type="Gene3D" id="3.60.20.30">
    <property type="entry name" value="(Glycosyl)asparaginase"/>
    <property type="match status" value="1"/>
</dbReference>
<dbReference type="EC" id="3.4.19.5" evidence="3"/>
<name>A0A286XYM2_CAVPO</name>
<feature type="binding site" evidence="16">
    <location>
        <begin position="344"/>
        <end position="347"/>
    </location>
    <ligand>
        <name>substrate</name>
    </ligand>
</feature>
<dbReference type="InParanoid" id="A0A286XYM2"/>